<dbReference type="Pfam" id="PF02518">
    <property type="entry name" value="HATPase_c"/>
    <property type="match status" value="1"/>
</dbReference>
<organism evidence="6 7">
    <name type="scientific">Azonexus hydrophilus</name>
    <dbReference type="NCBI Taxonomy" id="418702"/>
    <lineage>
        <taxon>Bacteria</taxon>
        <taxon>Pseudomonadati</taxon>
        <taxon>Pseudomonadota</taxon>
        <taxon>Betaproteobacteria</taxon>
        <taxon>Rhodocyclales</taxon>
        <taxon>Azonexaceae</taxon>
        <taxon>Azonexus</taxon>
    </lineage>
</organism>
<dbReference type="PROSITE" id="PS50109">
    <property type="entry name" value="HIS_KIN"/>
    <property type="match status" value="1"/>
</dbReference>
<dbReference type="InterPro" id="IPR036890">
    <property type="entry name" value="HATPase_C_sf"/>
</dbReference>
<dbReference type="AlphaFoldDB" id="A0A1R1I1U2"/>
<evidence type="ECO:0000256" key="1">
    <source>
        <dbReference type="ARBA" id="ARBA00000085"/>
    </source>
</evidence>
<dbReference type="GO" id="GO:0000155">
    <property type="term" value="F:phosphorelay sensor kinase activity"/>
    <property type="evidence" value="ECO:0007669"/>
    <property type="project" value="InterPro"/>
</dbReference>
<dbReference type="Gene3D" id="3.30.565.10">
    <property type="entry name" value="Histidine kinase-like ATPase, C-terminal domain"/>
    <property type="match status" value="1"/>
</dbReference>
<evidence type="ECO:0000259" key="5">
    <source>
        <dbReference type="PROSITE" id="PS50109"/>
    </source>
</evidence>
<dbReference type="SUPFAM" id="SSF55874">
    <property type="entry name" value="ATPase domain of HSP90 chaperone/DNA topoisomerase II/histidine kinase"/>
    <property type="match status" value="1"/>
</dbReference>
<feature type="coiled-coil region" evidence="4">
    <location>
        <begin position="48"/>
        <end position="100"/>
    </location>
</feature>
<dbReference type="EMBL" id="MTHD01000005">
    <property type="protein sequence ID" value="OMG52580.1"/>
    <property type="molecule type" value="Genomic_DNA"/>
</dbReference>
<dbReference type="PANTHER" id="PTHR43065:SF50">
    <property type="entry name" value="HISTIDINE KINASE"/>
    <property type="match status" value="1"/>
</dbReference>
<dbReference type="PANTHER" id="PTHR43065">
    <property type="entry name" value="SENSOR HISTIDINE KINASE"/>
    <property type="match status" value="1"/>
</dbReference>
<accession>A0A1R1I1U2</accession>
<evidence type="ECO:0000256" key="3">
    <source>
        <dbReference type="ARBA" id="ARBA00022553"/>
    </source>
</evidence>
<dbReference type="SMART" id="SM00387">
    <property type="entry name" value="HATPase_c"/>
    <property type="match status" value="1"/>
</dbReference>
<dbReference type="STRING" id="418702.BJN45_14965"/>
<keyword evidence="3" id="KW-0597">Phosphoprotein</keyword>
<evidence type="ECO:0000256" key="2">
    <source>
        <dbReference type="ARBA" id="ARBA00012438"/>
    </source>
</evidence>
<dbReference type="CDD" id="cd16943">
    <property type="entry name" value="HATPase_AtoS-like"/>
    <property type="match status" value="1"/>
</dbReference>
<evidence type="ECO:0000256" key="4">
    <source>
        <dbReference type="SAM" id="Coils"/>
    </source>
</evidence>
<protein>
    <recommendedName>
        <fullName evidence="2">histidine kinase</fullName>
        <ecNumber evidence="2">2.7.13.3</ecNumber>
    </recommendedName>
</protein>
<keyword evidence="6" id="KW-0418">Kinase</keyword>
<dbReference type="InterPro" id="IPR004358">
    <property type="entry name" value="Sig_transdc_His_kin-like_C"/>
</dbReference>
<comment type="caution">
    <text evidence="6">The sequence shown here is derived from an EMBL/GenBank/DDBJ whole genome shotgun (WGS) entry which is preliminary data.</text>
</comment>
<dbReference type="InterPro" id="IPR036097">
    <property type="entry name" value="HisK_dim/P_sf"/>
</dbReference>
<dbReference type="SUPFAM" id="SSF47384">
    <property type="entry name" value="Homodimeric domain of signal transducing histidine kinase"/>
    <property type="match status" value="1"/>
</dbReference>
<feature type="domain" description="Histidine kinase" evidence="5">
    <location>
        <begin position="112"/>
        <end position="354"/>
    </location>
</feature>
<dbReference type="Proteomes" id="UP000187526">
    <property type="component" value="Unassembled WGS sequence"/>
</dbReference>
<dbReference type="InterPro" id="IPR005467">
    <property type="entry name" value="His_kinase_dom"/>
</dbReference>
<dbReference type="CDD" id="cd00082">
    <property type="entry name" value="HisKA"/>
    <property type="match status" value="1"/>
</dbReference>
<dbReference type="RefSeq" id="WP_076096630.1">
    <property type="nucleotide sequence ID" value="NZ_MTHD01000005.1"/>
</dbReference>
<dbReference type="InterPro" id="IPR003661">
    <property type="entry name" value="HisK_dim/P_dom"/>
</dbReference>
<dbReference type="PRINTS" id="PR00344">
    <property type="entry name" value="BCTRLSENSOR"/>
</dbReference>
<name>A0A1R1I1U2_9RHOO</name>
<evidence type="ECO:0000313" key="6">
    <source>
        <dbReference type="EMBL" id="OMG52580.1"/>
    </source>
</evidence>
<proteinExistence type="predicted"/>
<keyword evidence="7" id="KW-1185">Reference proteome</keyword>
<sequence length="356" mass="39604">MAELTVSGNEAELQAEIVRLNKIVTALMNHAEREAGTRQGNFGLFQNAVMLENQVRRRTAELEAALRENERINRDLTREREEQRALIRQLEEAHNQLLQSEKLASIGQLAAGVAHEVNNPIGFVNSNLCTLKKYVADLLELNAAYERLEPELSAIAGEQIKALKARIDLPFVREDMPALIAESIDGTSRVRRIVQDLRDFSRAGDSEWHTVDVHAGLESTLNVVWNEIKYKAEVERDYGDLPEIDCLPSQLNQVFLNLLVNAAQAIEQRGTITLRTRRDGDHVAISVCDTGSGIPPELLDRIFDPFFTTKPVGKGTGLGLSVTYGIVEKHGGRIEVDSVPGQGSTFTIRLPVRRVV</sequence>
<dbReference type="InterPro" id="IPR003594">
    <property type="entry name" value="HATPase_dom"/>
</dbReference>
<reference evidence="6 7" key="1">
    <citation type="submission" date="2016-10" db="EMBL/GenBank/DDBJ databases">
        <title>Alkaliphiles isolated from bioreactors.</title>
        <authorList>
            <person name="Salah Z."/>
            <person name="Rout S.P."/>
            <person name="Humphreys P.N."/>
        </authorList>
    </citation>
    <scope>NUCLEOTIDE SEQUENCE [LARGE SCALE GENOMIC DNA]</scope>
    <source>
        <strain evidence="6 7">ZS02</strain>
    </source>
</reference>
<evidence type="ECO:0000313" key="7">
    <source>
        <dbReference type="Proteomes" id="UP000187526"/>
    </source>
</evidence>
<keyword evidence="4" id="KW-0175">Coiled coil</keyword>
<dbReference type="EC" id="2.7.13.3" evidence="2"/>
<gene>
    <name evidence="6" type="ORF">BJN45_14965</name>
</gene>
<comment type="catalytic activity">
    <reaction evidence="1">
        <text>ATP + protein L-histidine = ADP + protein N-phospho-L-histidine.</text>
        <dbReference type="EC" id="2.7.13.3"/>
    </reaction>
</comment>
<dbReference type="Gene3D" id="1.10.287.130">
    <property type="match status" value="1"/>
</dbReference>
<keyword evidence="6" id="KW-0808">Transferase</keyword>